<gene>
    <name evidence="2" type="ORF">GA0111570_10750</name>
</gene>
<evidence type="ECO:0000313" key="3">
    <source>
        <dbReference type="Proteomes" id="UP000199086"/>
    </source>
</evidence>
<evidence type="ECO:0000313" key="2">
    <source>
        <dbReference type="EMBL" id="SDB89950.1"/>
    </source>
</evidence>
<dbReference type="InterPro" id="IPR029068">
    <property type="entry name" value="Glyas_Bleomycin-R_OHBP_Dase"/>
</dbReference>
<reference evidence="2 3" key="1">
    <citation type="submission" date="2016-06" db="EMBL/GenBank/DDBJ databases">
        <authorList>
            <person name="Olsen C.W."/>
            <person name="Carey S."/>
            <person name="Hinshaw L."/>
            <person name="Karasin A.I."/>
        </authorList>
    </citation>
    <scope>NUCLEOTIDE SEQUENCE [LARGE SCALE GENOMIC DNA]</scope>
    <source>
        <strain evidence="2 3">LZ-22</strain>
    </source>
</reference>
<dbReference type="InterPro" id="IPR037523">
    <property type="entry name" value="VOC_core"/>
</dbReference>
<organism evidence="2 3">
    <name type="scientific">Raineyella antarctica</name>
    <dbReference type="NCBI Taxonomy" id="1577474"/>
    <lineage>
        <taxon>Bacteria</taxon>
        <taxon>Bacillati</taxon>
        <taxon>Actinomycetota</taxon>
        <taxon>Actinomycetes</taxon>
        <taxon>Propionibacteriales</taxon>
        <taxon>Propionibacteriaceae</taxon>
        <taxon>Raineyella</taxon>
    </lineage>
</organism>
<dbReference type="Gene3D" id="3.10.180.10">
    <property type="entry name" value="2,3-Dihydroxybiphenyl 1,2-Dioxygenase, domain 1"/>
    <property type="match status" value="1"/>
</dbReference>
<dbReference type="EMBL" id="FMYF01000007">
    <property type="protein sequence ID" value="SDB89950.1"/>
    <property type="molecule type" value="Genomic_DNA"/>
</dbReference>
<dbReference type="OrthoDB" id="9798430at2"/>
<dbReference type="InterPro" id="IPR004360">
    <property type="entry name" value="Glyas_Fos-R_dOase_dom"/>
</dbReference>
<evidence type="ECO:0000259" key="1">
    <source>
        <dbReference type="PROSITE" id="PS51819"/>
    </source>
</evidence>
<name>A0A1G6H6P6_9ACTN</name>
<dbReference type="PROSITE" id="PS51819">
    <property type="entry name" value="VOC"/>
    <property type="match status" value="1"/>
</dbReference>
<feature type="domain" description="VOC" evidence="1">
    <location>
        <begin position="5"/>
        <end position="126"/>
    </location>
</feature>
<sequence length="142" mass="15333">MTIQRLSSVTLGVQDVERSRNFYAAVGFSRRFEDKATVAFESEGMLLVLRPWDVLADEFGVAPQGAGFRGFHLTCLFDSEEAVDAAYEGWIGAGGVGVRQPSSRPWGGHAAVVADPDAHLWELCTATQFPAERPTAGSTQEA</sequence>
<dbReference type="AlphaFoldDB" id="A0A1G6H6P6"/>
<keyword evidence="3" id="KW-1185">Reference proteome</keyword>
<accession>A0A1G6H6P6</accession>
<dbReference type="RefSeq" id="WP_092611139.1">
    <property type="nucleotide sequence ID" value="NZ_FMYF01000007.1"/>
</dbReference>
<protein>
    <recommendedName>
        <fullName evidence="1">VOC domain-containing protein</fullName>
    </recommendedName>
</protein>
<dbReference type="SUPFAM" id="SSF54593">
    <property type="entry name" value="Glyoxalase/Bleomycin resistance protein/Dihydroxybiphenyl dioxygenase"/>
    <property type="match status" value="1"/>
</dbReference>
<proteinExistence type="predicted"/>
<dbReference type="PANTHER" id="PTHR36503">
    <property type="entry name" value="BLR2520 PROTEIN"/>
    <property type="match status" value="1"/>
</dbReference>
<dbReference type="Proteomes" id="UP000199086">
    <property type="component" value="Unassembled WGS sequence"/>
</dbReference>
<dbReference type="PANTHER" id="PTHR36503:SF1">
    <property type="entry name" value="BLR2520 PROTEIN"/>
    <property type="match status" value="1"/>
</dbReference>
<dbReference type="Pfam" id="PF00903">
    <property type="entry name" value="Glyoxalase"/>
    <property type="match status" value="1"/>
</dbReference>
<dbReference type="STRING" id="1577474.GA0111570_10750"/>